<accession>A0A1I7VC18</accession>
<protein>
    <submittedName>
        <fullName evidence="2">CPSF_A domain-containing protein</fullName>
    </submittedName>
</protein>
<reference evidence="2" key="2">
    <citation type="submission" date="2016-11" db="UniProtKB">
        <authorList>
            <consortium name="WormBaseParasite"/>
        </authorList>
    </citation>
    <scope>IDENTIFICATION</scope>
</reference>
<dbReference type="STRING" id="7209.A0A1I7VC18"/>
<reference evidence="1" key="1">
    <citation type="submission" date="2012-04" db="EMBL/GenBank/DDBJ databases">
        <title>The Genome Sequence of Loa loa.</title>
        <authorList>
            <consortium name="The Broad Institute Genome Sequencing Platform"/>
            <consortium name="Broad Institute Genome Sequencing Center for Infectious Disease"/>
            <person name="Nutman T.B."/>
            <person name="Fink D.L."/>
            <person name="Russ C."/>
            <person name="Young S."/>
            <person name="Zeng Q."/>
            <person name="Gargeya S."/>
            <person name="Alvarado L."/>
            <person name="Berlin A."/>
            <person name="Chapman S.B."/>
            <person name="Chen Z."/>
            <person name="Freedman E."/>
            <person name="Gellesch M."/>
            <person name="Goldberg J."/>
            <person name="Griggs A."/>
            <person name="Gujja S."/>
            <person name="Heilman E.R."/>
            <person name="Heiman D."/>
            <person name="Howarth C."/>
            <person name="Mehta T."/>
            <person name="Neiman D."/>
            <person name="Pearson M."/>
            <person name="Roberts A."/>
            <person name="Saif S."/>
            <person name="Shea T."/>
            <person name="Shenoy N."/>
            <person name="Sisk P."/>
            <person name="Stolte C."/>
            <person name="Sykes S."/>
            <person name="White J."/>
            <person name="Yandava C."/>
            <person name="Haas B."/>
            <person name="Henn M.R."/>
            <person name="Nusbaum C."/>
            <person name="Birren B."/>
        </authorList>
    </citation>
    <scope>NUCLEOTIDE SEQUENCE [LARGE SCALE GENOMIC DNA]</scope>
</reference>
<sequence length="90" mass="10460">INLADNFRTNNDCANSANNNLKSLVSFDPKSNILLRIHNHIDDDDDVDDDGDRNDKYFIILMLFNNIDNRQQQTTTTQQQQHQQQRISGQ</sequence>
<organism evidence="1 2">
    <name type="scientific">Loa loa</name>
    <name type="common">Eye worm</name>
    <name type="synonym">Filaria loa</name>
    <dbReference type="NCBI Taxonomy" id="7209"/>
    <lineage>
        <taxon>Eukaryota</taxon>
        <taxon>Metazoa</taxon>
        <taxon>Ecdysozoa</taxon>
        <taxon>Nematoda</taxon>
        <taxon>Chromadorea</taxon>
        <taxon>Rhabditida</taxon>
        <taxon>Spirurina</taxon>
        <taxon>Spiruromorpha</taxon>
        <taxon>Filarioidea</taxon>
        <taxon>Onchocercidae</taxon>
        <taxon>Loa</taxon>
    </lineage>
</organism>
<dbReference type="AlphaFoldDB" id="A0A1I7VC18"/>
<proteinExistence type="predicted"/>
<evidence type="ECO:0000313" key="1">
    <source>
        <dbReference type="Proteomes" id="UP000095285"/>
    </source>
</evidence>
<dbReference type="Proteomes" id="UP000095285">
    <property type="component" value="Unassembled WGS sequence"/>
</dbReference>
<name>A0A1I7VC18_LOALO</name>
<dbReference type="WBParaSite" id="EN70_12137">
    <property type="protein sequence ID" value="EN70_12137"/>
    <property type="gene ID" value="EN70_12137"/>
</dbReference>
<keyword evidence="1" id="KW-1185">Reference proteome</keyword>
<evidence type="ECO:0000313" key="2">
    <source>
        <dbReference type="WBParaSite" id="EN70_12137"/>
    </source>
</evidence>